<organism evidence="1">
    <name type="scientific">Arundo donax</name>
    <name type="common">Giant reed</name>
    <name type="synonym">Donax arundinaceus</name>
    <dbReference type="NCBI Taxonomy" id="35708"/>
    <lineage>
        <taxon>Eukaryota</taxon>
        <taxon>Viridiplantae</taxon>
        <taxon>Streptophyta</taxon>
        <taxon>Embryophyta</taxon>
        <taxon>Tracheophyta</taxon>
        <taxon>Spermatophyta</taxon>
        <taxon>Magnoliopsida</taxon>
        <taxon>Liliopsida</taxon>
        <taxon>Poales</taxon>
        <taxon>Poaceae</taxon>
        <taxon>PACMAD clade</taxon>
        <taxon>Arundinoideae</taxon>
        <taxon>Arundineae</taxon>
        <taxon>Arundo</taxon>
    </lineage>
</organism>
<sequence length="97" mass="10841">MVSGHPKTVCSMIPHGSLSFQLQTYPSLMTVTRAMAQGRKSMTTRWSSRLWVLPLISTRVQTLSCHLYLLPRAIKCLTQLMLLSVTPGALAKVRIRS</sequence>
<reference evidence="1" key="1">
    <citation type="submission" date="2014-09" db="EMBL/GenBank/DDBJ databases">
        <authorList>
            <person name="Magalhaes I.L.F."/>
            <person name="Oliveira U."/>
            <person name="Santos F.R."/>
            <person name="Vidigal T.H.D.A."/>
            <person name="Brescovit A.D."/>
            <person name="Santos A.J."/>
        </authorList>
    </citation>
    <scope>NUCLEOTIDE SEQUENCE</scope>
    <source>
        <tissue evidence="1">Shoot tissue taken approximately 20 cm above the soil surface</tissue>
    </source>
</reference>
<proteinExistence type="predicted"/>
<dbReference type="AlphaFoldDB" id="A0A0A9HQL2"/>
<name>A0A0A9HQL2_ARUDO</name>
<accession>A0A0A9HQL2</accession>
<protein>
    <submittedName>
        <fullName evidence="1">Uncharacterized protein</fullName>
    </submittedName>
</protein>
<evidence type="ECO:0000313" key="1">
    <source>
        <dbReference type="EMBL" id="JAE35198.1"/>
    </source>
</evidence>
<reference evidence="1" key="2">
    <citation type="journal article" date="2015" name="Data Brief">
        <title>Shoot transcriptome of the giant reed, Arundo donax.</title>
        <authorList>
            <person name="Barrero R.A."/>
            <person name="Guerrero F.D."/>
            <person name="Moolhuijzen P."/>
            <person name="Goolsby J.A."/>
            <person name="Tidwell J."/>
            <person name="Bellgard S.E."/>
            <person name="Bellgard M.I."/>
        </authorList>
    </citation>
    <scope>NUCLEOTIDE SEQUENCE</scope>
    <source>
        <tissue evidence="1">Shoot tissue taken approximately 20 cm above the soil surface</tissue>
    </source>
</reference>
<dbReference type="EMBL" id="GBRH01162698">
    <property type="protein sequence ID" value="JAE35198.1"/>
    <property type="molecule type" value="Transcribed_RNA"/>
</dbReference>